<dbReference type="PANTHER" id="PTHR11113">
    <property type="entry name" value="N-ACETYLGLUCOSAMINE-6-PHOSPHATE DEACETYLASE"/>
    <property type="match status" value="1"/>
</dbReference>
<evidence type="ECO:0000256" key="6">
    <source>
        <dbReference type="HAMAP-Rule" id="MF_01518"/>
    </source>
</evidence>
<evidence type="ECO:0000313" key="10">
    <source>
        <dbReference type="Proteomes" id="UP000076268"/>
    </source>
</evidence>
<comment type="catalytic activity">
    <reaction evidence="5 6">
        <text>adenine + H2O + H(+) = hypoxanthine + NH4(+)</text>
        <dbReference type="Rhea" id="RHEA:23688"/>
        <dbReference type="ChEBI" id="CHEBI:15377"/>
        <dbReference type="ChEBI" id="CHEBI:15378"/>
        <dbReference type="ChEBI" id="CHEBI:16708"/>
        <dbReference type="ChEBI" id="CHEBI:17368"/>
        <dbReference type="ChEBI" id="CHEBI:28938"/>
        <dbReference type="EC" id="3.5.4.2"/>
    </reaction>
</comment>
<dbReference type="Proteomes" id="UP000076268">
    <property type="component" value="Unassembled WGS sequence"/>
</dbReference>
<keyword evidence="10" id="KW-1185">Reference proteome</keyword>
<reference evidence="9 10" key="1">
    <citation type="submission" date="2016-02" db="EMBL/GenBank/DDBJ databases">
        <title>Anaerosporomusa subterraneum gen. nov., sp. nov., a spore-forming obligate anaerobe isolated from saprolite.</title>
        <authorList>
            <person name="Choi J.K."/>
            <person name="Shah M."/>
            <person name="Yee N."/>
        </authorList>
    </citation>
    <scope>NUCLEOTIDE SEQUENCE [LARGE SCALE GENOMIC DNA]</scope>
    <source>
        <strain evidence="9 10">RU4</strain>
    </source>
</reference>
<keyword evidence="3 6" id="KW-0378">Hydrolase</keyword>
<dbReference type="SUPFAM" id="SSF51338">
    <property type="entry name" value="Composite domain of metallo-dependent hydrolases"/>
    <property type="match status" value="1"/>
</dbReference>
<protein>
    <recommendedName>
        <fullName evidence="2 6">Adenine deaminase</fullName>
        <shortName evidence="6">Adenase</shortName>
        <shortName evidence="6">Adenine aminase</shortName>
        <ecNumber evidence="2 6">3.5.4.2</ecNumber>
    </recommendedName>
</protein>
<evidence type="ECO:0000256" key="2">
    <source>
        <dbReference type="ARBA" id="ARBA00012782"/>
    </source>
</evidence>
<dbReference type="OrthoDB" id="9775607at2"/>
<proteinExistence type="inferred from homology"/>
<feature type="domain" description="Amidohydrolase-related" evidence="7">
    <location>
        <begin position="55"/>
        <end position="341"/>
    </location>
</feature>
<dbReference type="InterPro" id="IPR006679">
    <property type="entry name" value="Adenine_deam"/>
</dbReference>
<dbReference type="InterPro" id="IPR011059">
    <property type="entry name" value="Metal-dep_hydrolase_composite"/>
</dbReference>
<dbReference type="InterPro" id="IPR026912">
    <property type="entry name" value="Adenine_deam_C"/>
</dbReference>
<dbReference type="EC" id="3.5.4.2" evidence="2 6"/>
<dbReference type="GO" id="GO:0000034">
    <property type="term" value="F:adenine deaminase activity"/>
    <property type="evidence" value="ECO:0007669"/>
    <property type="project" value="UniProtKB-UniRule"/>
</dbReference>
<comment type="caution">
    <text evidence="9">The sequence shown here is derived from an EMBL/GenBank/DDBJ whole genome shotgun (WGS) entry which is preliminary data.</text>
</comment>
<dbReference type="CDD" id="cd01295">
    <property type="entry name" value="AdeC"/>
    <property type="match status" value="1"/>
</dbReference>
<dbReference type="RefSeq" id="WP_066236724.1">
    <property type="nucleotide sequence ID" value="NZ_LSGP01000001.1"/>
</dbReference>
<dbReference type="Pfam" id="PF01979">
    <property type="entry name" value="Amidohydro_1"/>
    <property type="match status" value="1"/>
</dbReference>
<gene>
    <name evidence="6" type="primary">ade</name>
    <name evidence="9" type="ORF">AXX12_00585</name>
</gene>
<dbReference type="InterPro" id="IPR032466">
    <property type="entry name" value="Metal_Hydrolase"/>
</dbReference>
<dbReference type="PANTHER" id="PTHR11113:SF2">
    <property type="entry name" value="ADENINE DEAMINASE"/>
    <property type="match status" value="1"/>
</dbReference>
<dbReference type="STRING" id="1794912.AXX12_00585"/>
<feature type="domain" description="Adenine deaminase C-terminal" evidence="8">
    <location>
        <begin position="398"/>
        <end position="563"/>
    </location>
</feature>
<evidence type="ECO:0000256" key="3">
    <source>
        <dbReference type="ARBA" id="ARBA00022801"/>
    </source>
</evidence>
<sequence length="570" mass="62381">MKVDLLLKNVRIFNSYAKRFIDADAAILNGKFLYIGKRDIDQLQPDVSIDGQGAYMIPGLIDIHMHIESSMTAPLPFSWELVKNGVTTIVAEPHEIANIFGIEGIRSMLEAGKDAPNDIFLGVPSSVPSTSLEIETSGATIELADLAELLQSESVVCLGEVMNYVDVVYKQDAKINQLINYTRTEKPHLPIEGHCPKLLGLELARFIYAGVDSDHTQQTVAGMEERLLNGMFVEIQEKSLTPDIINFLIEQQMGEHFAFVTDDVMADSLVAKGHLNHIVKSAIGLGMKPEQAIYAATFTPARRMGLKDRGSIAPGKRADFVLLDNLEQFTIAKTFKNGKEVFNQSEHQKSYAKAGLFPKHFYHSVKLSPLNEGSFRLPIAATTQTACCRIITVTAGTTFTKETQAELPVRNAEIDWENSAYCLIGVFERHGKNGNIGWGLVGGDVISQGAIATTYAHDHHNLLVIGRNKRDMLIAANTVIANQGGYCVVHDGEVIGEVALPVAGILSELPISELAQQVKGLKEAMQKLGFKHGNPIMSLSTLSLPVSQELKITDKGLVKVNEQKLVSLLL</sequence>
<evidence type="ECO:0000256" key="4">
    <source>
        <dbReference type="ARBA" id="ARBA00023211"/>
    </source>
</evidence>
<keyword evidence="4 6" id="KW-0464">Manganese</keyword>
<comment type="similarity">
    <text evidence="1 6">Belongs to the metallo-dependent hydrolases superfamily. Adenine deaminase family.</text>
</comment>
<dbReference type="GO" id="GO:0006146">
    <property type="term" value="P:adenine catabolic process"/>
    <property type="evidence" value="ECO:0007669"/>
    <property type="project" value="InterPro"/>
</dbReference>
<organism evidence="9 10">
    <name type="scientific">Anaerosporomusa subterranea</name>
    <dbReference type="NCBI Taxonomy" id="1794912"/>
    <lineage>
        <taxon>Bacteria</taxon>
        <taxon>Bacillati</taxon>
        <taxon>Bacillota</taxon>
        <taxon>Negativicutes</taxon>
        <taxon>Acetonemataceae</taxon>
        <taxon>Anaerosporomusa</taxon>
    </lineage>
</organism>
<name>A0A154BVR2_ANASB</name>
<dbReference type="AlphaFoldDB" id="A0A154BVR2"/>
<dbReference type="InterPro" id="IPR006680">
    <property type="entry name" value="Amidohydro-rel"/>
</dbReference>
<evidence type="ECO:0000256" key="1">
    <source>
        <dbReference type="ARBA" id="ARBA00006773"/>
    </source>
</evidence>
<evidence type="ECO:0000313" key="9">
    <source>
        <dbReference type="EMBL" id="KYZ78076.1"/>
    </source>
</evidence>
<evidence type="ECO:0000256" key="5">
    <source>
        <dbReference type="ARBA" id="ARBA00047720"/>
    </source>
</evidence>
<evidence type="ECO:0000259" key="8">
    <source>
        <dbReference type="Pfam" id="PF13382"/>
    </source>
</evidence>
<comment type="cofactor">
    <cofactor evidence="6">
        <name>Mn(2+)</name>
        <dbReference type="ChEBI" id="CHEBI:29035"/>
    </cofactor>
</comment>
<dbReference type="SUPFAM" id="SSF51556">
    <property type="entry name" value="Metallo-dependent hydrolases"/>
    <property type="match status" value="1"/>
</dbReference>
<dbReference type="Gene3D" id="2.30.40.10">
    <property type="entry name" value="Urease, subunit C, domain 1"/>
    <property type="match status" value="1"/>
</dbReference>
<dbReference type="HAMAP" id="MF_01518">
    <property type="entry name" value="Adenine_deamin"/>
    <property type="match status" value="1"/>
</dbReference>
<dbReference type="EMBL" id="LSGP01000001">
    <property type="protein sequence ID" value="KYZ78076.1"/>
    <property type="molecule type" value="Genomic_DNA"/>
</dbReference>
<dbReference type="Pfam" id="PF13382">
    <property type="entry name" value="Adenine_deam_C"/>
    <property type="match status" value="1"/>
</dbReference>
<dbReference type="Gene3D" id="3.20.20.140">
    <property type="entry name" value="Metal-dependent hydrolases"/>
    <property type="match status" value="1"/>
</dbReference>
<accession>A0A154BVR2</accession>
<evidence type="ECO:0000259" key="7">
    <source>
        <dbReference type="Pfam" id="PF01979"/>
    </source>
</evidence>